<sequence>MTQGNVEAAAELRRCLGELDKRIRAEKVIVSARNEHNHRKNWGLQTDIWTLSAVERSLQHQVELDRYLLLKAEMGAEEVKDEEEEEKIHLKPRQRNRSASEDTEDKKENPLKRVEYVPVTVNEGTGAFMSQLVSRRASRTTSCNL</sequence>
<dbReference type="EMBL" id="PUHQ01000011">
    <property type="protein sequence ID" value="KAG0664962.1"/>
    <property type="molecule type" value="Genomic_DNA"/>
</dbReference>
<keyword evidence="3" id="KW-1185">Reference proteome</keyword>
<protein>
    <submittedName>
        <fullName evidence="2">Uncharacterized protein</fullName>
    </submittedName>
</protein>
<organism evidence="2 3">
    <name type="scientific">Rhodotorula mucilaginosa</name>
    <name type="common">Yeast</name>
    <name type="synonym">Rhodotorula rubra</name>
    <dbReference type="NCBI Taxonomy" id="5537"/>
    <lineage>
        <taxon>Eukaryota</taxon>
        <taxon>Fungi</taxon>
        <taxon>Dikarya</taxon>
        <taxon>Basidiomycota</taxon>
        <taxon>Pucciniomycotina</taxon>
        <taxon>Microbotryomycetes</taxon>
        <taxon>Sporidiobolales</taxon>
        <taxon>Sporidiobolaceae</taxon>
        <taxon>Rhodotorula</taxon>
    </lineage>
</organism>
<dbReference type="AlphaFoldDB" id="A0A9P6W7V2"/>
<dbReference type="Proteomes" id="UP000777482">
    <property type="component" value="Unassembled WGS sequence"/>
</dbReference>
<accession>A0A9P6W7V2</accession>
<gene>
    <name evidence="2" type="ORF">C6P46_000588</name>
</gene>
<reference evidence="2 3" key="1">
    <citation type="submission" date="2020-11" db="EMBL/GenBank/DDBJ databases">
        <title>Kefir isolates.</title>
        <authorList>
            <person name="Marcisauskas S."/>
            <person name="Kim Y."/>
            <person name="Blasche S."/>
        </authorList>
    </citation>
    <scope>NUCLEOTIDE SEQUENCE [LARGE SCALE GENOMIC DNA]</scope>
    <source>
        <strain evidence="2 3">KR</strain>
    </source>
</reference>
<name>A0A9P6W7V2_RHOMI</name>
<evidence type="ECO:0000313" key="3">
    <source>
        <dbReference type="Proteomes" id="UP000777482"/>
    </source>
</evidence>
<evidence type="ECO:0000313" key="2">
    <source>
        <dbReference type="EMBL" id="KAG0664962.1"/>
    </source>
</evidence>
<feature type="region of interest" description="Disordered" evidence="1">
    <location>
        <begin position="77"/>
        <end position="112"/>
    </location>
</feature>
<evidence type="ECO:0000256" key="1">
    <source>
        <dbReference type="SAM" id="MobiDB-lite"/>
    </source>
</evidence>
<feature type="compositionally biased region" description="Basic and acidic residues" evidence="1">
    <location>
        <begin position="98"/>
        <end position="112"/>
    </location>
</feature>
<comment type="caution">
    <text evidence="2">The sequence shown here is derived from an EMBL/GenBank/DDBJ whole genome shotgun (WGS) entry which is preliminary data.</text>
</comment>
<proteinExistence type="predicted"/>